<keyword evidence="9" id="KW-0805">Transcription regulation</keyword>
<dbReference type="CDD" id="cd02440">
    <property type="entry name" value="AdoMet_MTases"/>
    <property type="match status" value="1"/>
</dbReference>
<evidence type="ECO:0000313" key="15">
    <source>
        <dbReference type="Ensembl" id="ENSNMLP00000000588.1"/>
    </source>
</evidence>
<dbReference type="GO" id="GO:0005737">
    <property type="term" value="C:cytoplasm"/>
    <property type="evidence" value="ECO:0007669"/>
    <property type="project" value="UniProtKB-SubCell"/>
</dbReference>
<dbReference type="InterPro" id="IPR029063">
    <property type="entry name" value="SAM-dependent_MTases_sf"/>
</dbReference>
<evidence type="ECO:0000256" key="8">
    <source>
        <dbReference type="ARBA" id="ARBA00022853"/>
    </source>
</evidence>
<evidence type="ECO:0000256" key="12">
    <source>
        <dbReference type="ARBA" id="ARBA00049086"/>
    </source>
</evidence>
<evidence type="ECO:0000256" key="1">
    <source>
        <dbReference type="ARBA" id="ARBA00004123"/>
    </source>
</evidence>
<dbReference type="PANTHER" id="PTHR11006">
    <property type="entry name" value="PROTEIN ARGININE N-METHYLTRANSFERASE"/>
    <property type="match status" value="1"/>
</dbReference>
<dbReference type="GO" id="GO:0005634">
    <property type="term" value="C:nucleus"/>
    <property type="evidence" value="ECO:0007669"/>
    <property type="project" value="UniProtKB-SubCell"/>
</dbReference>
<keyword evidence="11" id="KW-0539">Nucleus</keyword>
<evidence type="ECO:0000256" key="4">
    <source>
        <dbReference type="ARBA" id="ARBA00022490"/>
    </source>
</evidence>
<dbReference type="Pfam" id="PF22528">
    <property type="entry name" value="PRMT_C"/>
    <property type="match status" value="1"/>
</dbReference>
<evidence type="ECO:0000256" key="11">
    <source>
        <dbReference type="ARBA" id="ARBA00023242"/>
    </source>
</evidence>
<dbReference type="AlphaFoldDB" id="A0A8C6S210"/>
<protein>
    <recommendedName>
        <fullName evidence="3">type I protein arginine methyltransferase</fullName>
        <ecNumber evidence="3">2.1.1.319</ecNumber>
    </recommendedName>
</protein>
<organism evidence="15 16">
    <name type="scientific">Neogobius melanostomus</name>
    <name type="common">round goby</name>
    <dbReference type="NCBI Taxonomy" id="47308"/>
    <lineage>
        <taxon>Eukaryota</taxon>
        <taxon>Metazoa</taxon>
        <taxon>Chordata</taxon>
        <taxon>Craniata</taxon>
        <taxon>Vertebrata</taxon>
        <taxon>Euteleostomi</taxon>
        <taxon>Actinopterygii</taxon>
        <taxon>Neopterygii</taxon>
        <taxon>Teleostei</taxon>
        <taxon>Neoteleostei</taxon>
        <taxon>Acanthomorphata</taxon>
        <taxon>Gobiaria</taxon>
        <taxon>Gobiiformes</taxon>
        <taxon>Gobioidei</taxon>
        <taxon>Gobiidae</taxon>
        <taxon>Benthophilinae</taxon>
        <taxon>Neogobiini</taxon>
        <taxon>Neogobius</taxon>
    </lineage>
</organism>
<feature type="domain" description="Protein arginine N-methyltransferase" evidence="14">
    <location>
        <begin position="152"/>
        <end position="312"/>
    </location>
</feature>
<evidence type="ECO:0000256" key="2">
    <source>
        <dbReference type="ARBA" id="ARBA00004496"/>
    </source>
</evidence>
<keyword evidence="7 13" id="KW-0949">S-adenosyl-L-methionine</keyword>
<accession>A0A8C6S210</accession>
<proteinExistence type="predicted"/>
<comment type="catalytic activity">
    <reaction evidence="12">
        <text>L-arginyl-[protein] + 2 S-adenosyl-L-methionine = N(omega),N(omega)-dimethyl-L-arginyl-[protein] + 2 S-adenosyl-L-homocysteine + 2 H(+)</text>
        <dbReference type="Rhea" id="RHEA:48096"/>
        <dbReference type="Rhea" id="RHEA-COMP:10532"/>
        <dbReference type="Rhea" id="RHEA-COMP:11991"/>
        <dbReference type="ChEBI" id="CHEBI:15378"/>
        <dbReference type="ChEBI" id="CHEBI:29965"/>
        <dbReference type="ChEBI" id="CHEBI:57856"/>
        <dbReference type="ChEBI" id="CHEBI:59789"/>
        <dbReference type="ChEBI" id="CHEBI:61897"/>
        <dbReference type="EC" id="2.1.1.319"/>
    </reaction>
</comment>
<evidence type="ECO:0000256" key="3">
    <source>
        <dbReference type="ARBA" id="ARBA00011925"/>
    </source>
</evidence>
<dbReference type="FunFam" id="2.70.160.11:FF:000002">
    <property type="entry name" value="Probable histone-arginine methyltransferase CARM1"/>
    <property type="match status" value="1"/>
</dbReference>
<dbReference type="GO" id="GO:0032259">
    <property type="term" value="P:methylation"/>
    <property type="evidence" value="ECO:0007669"/>
    <property type="project" value="UniProtKB-KW"/>
</dbReference>
<dbReference type="Ensembl" id="ENSNMLT00000000698.1">
    <property type="protein sequence ID" value="ENSNMLP00000000588.1"/>
    <property type="gene ID" value="ENSNMLG00000000432.1"/>
</dbReference>
<evidence type="ECO:0000256" key="7">
    <source>
        <dbReference type="ARBA" id="ARBA00022691"/>
    </source>
</evidence>
<evidence type="ECO:0000256" key="9">
    <source>
        <dbReference type="ARBA" id="ARBA00023015"/>
    </source>
</evidence>
<dbReference type="InterPro" id="IPR055135">
    <property type="entry name" value="PRMT_dom"/>
</dbReference>
<dbReference type="Gene3D" id="2.70.160.11">
    <property type="entry name" value="Hnrnp arginine n-methyltransferase1"/>
    <property type="match status" value="1"/>
</dbReference>
<dbReference type="PANTHER" id="PTHR11006:SF49">
    <property type="entry name" value="HISTONE-ARGININE METHYLTRANSFERASE CARM1"/>
    <property type="match status" value="1"/>
</dbReference>
<dbReference type="GO" id="GO:0070611">
    <property type="term" value="F:histone H3R2 methyltransferase activity"/>
    <property type="evidence" value="ECO:0007669"/>
    <property type="project" value="TreeGrafter"/>
</dbReference>
<evidence type="ECO:0000256" key="13">
    <source>
        <dbReference type="PROSITE-ProRule" id="PRU01015"/>
    </source>
</evidence>
<dbReference type="Pfam" id="PF06325">
    <property type="entry name" value="PrmA"/>
    <property type="match status" value="1"/>
</dbReference>
<dbReference type="EC" id="2.1.1.319" evidence="3"/>
<name>A0A8C6S210_9GOBI</name>
<evidence type="ECO:0000313" key="16">
    <source>
        <dbReference type="Proteomes" id="UP000694523"/>
    </source>
</evidence>
<dbReference type="Gene3D" id="3.40.50.150">
    <property type="entry name" value="Vaccinia Virus protein VP39"/>
    <property type="match status" value="1"/>
</dbReference>
<evidence type="ECO:0000256" key="5">
    <source>
        <dbReference type="ARBA" id="ARBA00022603"/>
    </source>
</evidence>
<keyword evidence="8" id="KW-0156">Chromatin regulator</keyword>
<evidence type="ECO:0000256" key="6">
    <source>
        <dbReference type="ARBA" id="ARBA00022679"/>
    </source>
</evidence>
<comment type="subcellular location">
    <subcellularLocation>
        <location evidence="2">Cytoplasm</location>
    </subcellularLocation>
    <subcellularLocation>
        <location evidence="1">Nucleus</location>
    </subcellularLocation>
</comment>
<evidence type="ECO:0000259" key="14">
    <source>
        <dbReference type="Pfam" id="PF22528"/>
    </source>
</evidence>
<reference evidence="15" key="2">
    <citation type="submission" date="2025-09" db="UniProtKB">
        <authorList>
            <consortium name="Ensembl"/>
        </authorList>
    </citation>
    <scope>IDENTIFICATION</scope>
</reference>
<keyword evidence="5 13" id="KW-0489">Methyltransferase</keyword>
<keyword evidence="10" id="KW-0804">Transcription</keyword>
<dbReference type="Proteomes" id="UP000694523">
    <property type="component" value="Unplaced"/>
</dbReference>
<evidence type="ECO:0000256" key="10">
    <source>
        <dbReference type="ARBA" id="ARBA00023163"/>
    </source>
</evidence>
<dbReference type="SUPFAM" id="SSF53335">
    <property type="entry name" value="S-adenosyl-L-methionine-dependent methyltransferases"/>
    <property type="match status" value="1"/>
</dbReference>
<keyword evidence="4" id="KW-0963">Cytoplasm</keyword>
<reference evidence="15" key="1">
    <citation type="submission" date="2025-08" db="UniProtKB">
        <authorList>
            <consortium name="Ensembl"/>
        </authorList>
    </citation>
    <scope>IDENTIFICATION</scope>
</reference>
<keyword evidence="6 13" id="KW-0808">Transferase</keyword>
<sequence>TPNKIAFDVFFPRFHGVLSLQQSLLQDYHKTATYHRAILLNETDFKDKVVLDVSSGSGMMSFFAVQAGAAKVIRVEPGPLAKYTQVLVQSNGLSDKILVLNSEVDSVLRPEAVDVIVSEPMGHMLVSDRLVEKVLSAKKCLKPNGLMFPSWADLHVAPFSDEQLYFEHHARAAFWQQRNFYGVNLSSLHNSAVDEFLRQPIVDTFDVQVLVSRSVKHRIDFKEATPEDLRRLEIPFAFSLQQSGLVHGLAFWFDVAFQGSKATVWMSTAPTEPLTRWSQVRCLLQTPLFAKMGQTLSGTVLLVANDRQSYDVHITATVVQSGFTSGNVLDLKNPFYRLIVPQFSLSTRTSRYLYGSDSQSGVRVSEALQGGPKAYLQNKCIETKYRF</sequence>
<keyword evidence="16" id="KW-1185">Reference proteome</keyword>
<dbReference type="GO" id="GO:0035242">
    <property type="term" value="F:protein-arginine omega-N asymmetric methyltransferase activity"/>
    <property type="evidence" value="ECO:0007669"/>
    <property type="project" value="UniProtKB-EC"/>
</dbReference>
<dbReference type="PROSITE" id="PS51678">
    <property type="entry name" value="SAM_MT_PRMT"/>
    <property type="match status" value="1"/>
</dbReference>
<dbReference type="InterPro" id="IPR025799">
    <property type="entry name" value="Arg_MeTrfase"/>
</dbReference>